<feature type="signal peptide" evidence="13">
    <location>
        <begin position="1"/>
        <end position="23"/>
    </location>
</feature>
<evidence type="ECO:0000256" key="1">
    <source>
        <dbReference type="ARBA" id="ARBA00004370"/>
    </source>
</evidence>
<evidence type="ECO:0000256" key="3">
    <source>
        <dbReference type="ARBA" id="ARBA00022617"/>
    </source>
</evidence>
<evidence type="ECO:0000313" key="15">
    <source>
        <dbReference type="Proteomes" id="UP000823775"/>
    </source>
</evidence>
<dbReference type="EMBL" id="JACEIK010000761">
    <property type="protein sequence ID" value="MCD7461871.1"/>
    <property type="molecule type" value="Genomic_DNA"/>
</dbReference>
<evidence type="ECO:0000313" key="14">
    <source>
        <dbReference type="EMBL" id="MCD7461871.1"/>
    </source>
</evidence>
<comment type="caution">
    <text evidence="14">The sequence shown here is derived from an EMBL/GenBank/DDBJ whole genome shotgun (WGS) entry which is preliminary data.</text>
</comment>
<dbReference type="PRINTS" id="PR00463">
    <property type="entry name" value="EP450I"/>
</dbReference>
<dbReference type="InterPro" id="IPR017972">
    <property type="entry name" value="Cyt_P450_CS"/>
</dbReference>
<evidence type="ECO:0000256" key="4">
    <source>
        <dbReference type="ARBA" id="ARBA00022692"/>
    </source>
</evidence>
<gene>
    <name evidence="14" type="ORF">HAX54_047297</name>
</gene>
<dbReference type="InterPro" id="IPR002401">
    <property type="entry name" value="Cyt_P450_E_grp-I"/>
</dbReference>
<dbReference type="PANTHER" id="PTHR24282">
    <property type="entry name" value="CYTOCHROME P450 FAMILY MEMBER"/>
    <property type="match status" value="1"/>
</dbReference>
<keyword evidence="6 12" id="KW-1133">Transmembrane helix</keyword>
<proteinExistence type="inferred from homology"/>
<dbReference type="InterPro" id="IPR036396">
    <property type="entry name" value="Cyt_P450_sf"/>
</dbReference>
<evidence type="ECO:0008006" key="16">
    <source>
        <dbReference type="Google" id="ProtNLM"/>
    </source>
</evidence>
<keyword evidence="15" id="KW-1185">Reference proteome</keyword>
<sequence length="552" mass="62610">MKAAGFLVSLLLVLLLLAVVVSPTVIVDSLKKRFSSLVLIVLVLEGFYIFNTHVWLKSAQRLRWKLQKQGIYGPKPSLFYGNVPEMQKIQDASLKKSPNNYGEFVAHDYTSSLFPYFEQWRKLYGPVYTYSTGNKQHLYVNQPELVKEMNQSISLDLGKPSYVTKRLAPMLGNGILRSNGHIWAMQRKIVAPEFFMDKVKGMVSLMLQSAELLTRKWDERIEAEGGEMAEISVGEDLRSLSADVISRACFGSSYFKGKKIFSKLRTLQKVISNQSVLFGSPALGFLPRRKQKEIENLEKEIESLIWEAVKERERECLETPSNEKDLLHSILEGAINDDNVGESSSKNFIVDNCKNIYFAGHESTAVAASWCLMLLALHPEWQSRIREEMAQICPDGVLDAESVSKMKMVTMVIQEVMRLYPPAAFVSREALEDTQIGHIVVPRGVCLWTLIPTLHRDPEIWGRDANEFKPERFENGVSGACKLPQVYIPFGLGPRLCLGRNFAMVQLKVVISLIISKFRFSLSPKYRHSPAYRMIVEPGQGVHILVERLKQC</sequence>
<evidence type="ECO:0000256" key="6">
    <source>
        <dbReference type="ARBA" id="ARBA00022989"/>
    </source>
</evidence>
<dbReference type="SUPFAM" id="SSF48264">
    <property type="entry name" value="Cytochrome P450"/>
    <property type="match status" value="1"/>
</dbReference>
<evidence type="ECO:0000256" key="12">
    <source>
        <dbReference type="SAM" id="Phobius"/>
    </source>
</evidence>
<feature type="chain" id="PRO_5045445136" description="Cytochrome P450" evidence="13">
    <location>
        <begin position="24"/>
        <end position="552"/>
    </location>
</feature>
<keyword evidence="10 12" id="KW-0472">Membrane</keyword>
<keyword evidence="9 11" id="KW-0503">Monooxygenase</keyword>
<organism evidence="14 15">
    <name type="scientific">Datura stramonium</name>
    <name type="common">Jimsonweed</name>
    <name type="synonym">Common thornapple</name>
    <dbReference type="NCBI Taxonomy" id="4076"/>
    <lineage>
        <taxon>Eukaryota</taxon>
        <taxon>Viridiplantae</taxon>
        <taxon>Streptophyta</taxon>
        <taxon>Embryophyta</taxon>
        <taxon>Tracheophyta</taxon>
        <taxon>Spermatophyta</taxon>
        <taxon>Magnoliopsida</taxon>
        <taxon>eudicotyledons</taxon>
        <taxon>Gunneridae</taxon>
        <taxon>Pentapetalae</taxon>
        <taxon>asterids</taxon>
        <taxon>lamiids</taxon>
        <taxon>Solanales</taxon>
        <taxon>Solanaceae</taxon>
        <taxon>Solanoideae</taxon>
        <taxon>Datureae</taxon>
        <taxon>Datura</taxon>
    </lineage>
</organism>
<dbReference type="Gene3D" id="1.10.630.10">
    <property type="entry name" value="Cytochrome P450"/>
    <property type="match status" value="1"/>
</dbReference>
<evidence type="ECO:0000256" key="8">
    <source>
        <dbReference type="ARBA" id="ARBA00023004"/>
    </source>
</evidence>
<accession>A0ABS8SSM2</accession>
<evidence type="ECO:0000256" key="10">
    <source>
        <dbReference type="ARBA" id="ARBA00023136"/>
    </source>
</evidence>
<keyword evidence="5 11" id="KW-0479">Metal-binding</keyword>
<dbReference type="InterPro" id="IPR001128">
    <property type="entry name" value="Cyt_P450"/>
</dbReference>
<keyword evidence="8 11" id="KW-0408">Iron</keyword>
<feature type="transmembrane region" description="Helical" evidence="12">
    <location>
        <begin position="33"/>
        <end position="56"/>
    </location>
</feature>
<dbReference type="InterPro" id="IPR050665">
    <property type="entry name" value="Cytochrome_P450_Monooxygen"/>
</dbReference>
<dbReference type="Proteomes" id="UP000823775">
    <property type="component" value="Unassembled WGS sequence"/>
</dbReference>
<dbReference type="Pfam" id="PF00067">
    <property type="entry name" value="p450"/>
    <property type="match status" value="1"/>
</dbReference>
<protein>
    <recommendedName>
        <fullName evidence="16">Cytochrome P450</fullName>
    </recommendedName>
</protein>
<evidence type="ECO:0000256" key="13">
    <source>
        <dbReference type="SAM" id="SignalP"/>
    </source>
</evidence>
<evidence type="ECO:0000256" key="7">
    <source>
        <dbReference type="ARBA" id="ARBA00023002"/>
    </source>
</evidence>
<evidence type="ECO:0000256" key="11">
    <source>
        <dbReference type="RuleBase" id="RU000461"/>
    </source>
</evidence>
<evidence type="ECO:0000256" key="2">
    <source>
        <dbReference type="ARBA" id="ARBA00010617"/>
    </source>
</evidence>
<keyword evidence="4 12" id="KW-0812">Transmembrane</keyword>
<comment type="similarity">
    <text evidence="2 11">Belongs to the cytochrome P450 family.</text>
</comment>
<evidence type="ECO:0000256" key="5">
    <source>
        <dbReference type="ARBA" id="ARBA00022723"/>
    </source>
</evidence>
<dbReference type="PROSITE" id="PS00086">
    <property type="entry name" value="CYTOCHROME_P450"/>
    <property type="match status" value="1"/>
</dbReference>
<dbReference type="PRINTS" id="PR00385">
    <property type="entry name" value="P450"/>
</dbReference>
<evidence type="ECO:0000256" key="9">
    <source>
        <dbReference type="ARBA" id="ARBA00023033"/>
    </source>
</evidence>
<comment type="subcellular location">
    <subcellularLocation>
        <location evidence="1">Membrane</location>
    </subcellularLocation>
</comment>
<dbReference type="PANTHER" id="PTHR24282:SF36">
    <property type="entry name" value="CYTOCHROME P450 714A1-RELATED"/>
    <property type="match status" value="1"/>
</dbReference>
<keyword evidence="3 11" id="KW-0349">Heme</keyword>
<reference evidence="14 15" key="1">
    <citation type="journal article" date="2021" name="BMC Genomics">
        <title>Datura genome reveals duplications of psychoactive alkaloid biosynthetic genes and high mutation rate following tissue culture.</title>
        <authorList>
            <person name="Rajewski A."/>
            <person name="Carter-House D."/>
            <person name="Stajich J."/>
            <person name="Litt A."/>
        </authorList>
    </citation>
    <scope>NUCLEOTIDE SEQUENCE [LARGE SCALE GENOMIC DNA]</scope>
    <source>
        <strain evidence="14">AR-01</strain>
    </source>
</reference>
<name>A0ABS8SSM2_DATST</name>
<keyword evidence="7 11" id="KW-0560">Oxidoreductase</keyword>
<keyword evidence="13" id="KW-0732">Signal</keyword>